<keyword evidence="3" id="KW-1185">Reference proteome</keyword>
<feature type="non-terminal residue" evidence="2">
    <location>
        <position position="132"/>
    </location>
</feature>
<accession>A0AAV1RMZ1</accession>
<gene>
    <name evidence="2" type="ORF">DCAF_LOCUS11620</name>
</gene>
<evidence type="ECO:0000313" key="2">
    <source>
        <dbReference type="EMBL" id="CAK7336609.1"/>
    </source>
</evidence>
<evidence type="ECO:0000313" key="3">
    <source>
        <dbReference type="Proteomes" id="UP001314170"/>
    </source>
</evidence>
<dbReference type="AlphaFoldDB" id="A0AAV1RMZ1"/>
<evidence type="ECO:0000256" key="1">
    <source>
        <dbReference type="SAM" id="MobiDB-lite"/>
    </source>
</evidence>
<feature type="region of interest" description="Disordered" evidence="1">
    <location>
        <begin position="1"/>
        <end position="50"/>
    </location>
</feature>
<proteinExistence type="predicted"/>
<name>A0AAV1RMZ1_9ROSI</name>
<feature type="non-terminal residue" evidence="2">
    <location>
        <position position="1"/>
    </location>
</feature>
<feature type="region of interest" description="Disordered" evidence="1">
    <location>
        <begin position="62"/>
        <end position="132"/>
    </location>
</feature>
<reference evidence="2 3" key="1">
    <citation type="submission" date="2024-01" db="EMBL/GenBank/DDBJ databases">
        <authorList>
            <person name="Waweru B."/>
        </authorList>
    </citation>
    <scope>NUCLEOTIDE SEQUENCE [LARGE SCALE GENOMIC DNA]</scope>
</reference>
<dbReference type="Proteomes" id="UP001314170">
    <property type="component" value="Unassembled WGS sequence"/>
</dbReference>
<protein>
    <recommendedName>
        <fullName evidence="4">C-myc</fullName>
    </recommendedName>
</protein>
<organism evidence="2 3">
    <name type="scientific">Dovyalis caffra</name>
    <dbReference type="NCBI Taxonomy" id="77055"/>
    <lineage>
        <taxon>Eukaryota</taxon>
        <taxon>Viridiplantae</taxon>
        <taxon>Streptophyta</taxon>
        <taxon>Embryophyta</taxon>
        <taxon>Tracheophyta</taxon>
        <taxon>Spermatophyta</taxon>
        <taxon>Magnoliopsida</taxon>
        <taxon>eudicotyledons</taxon>
        <taxon>Gunneridae</taxon>
        <taxon>Pentapetalae</taxon>
        <taxon>rosids</taxon>
        <taxon>fabids</taxon>
        <taxon>Malpighiales</taxon>
        <taxon>Salicaceae</taxon>
        <taxon>Flacourtieae</taxon>
        <taxon>Dovyalis</taxon>
    </lineage>
</organism>
<sequence>MFVVDNVHHSGSVNSRGVRSKCVAPPPLLDNVKVESSSSDEELAFDEDNRVDSNLDENLISHRTHSNFQLPVHKVSKDNNPSRSCPAPPPRDGGSIPTRNPSLRSDIPGPLLPDSVAISPTDRRASQQHDEL</sequence>
<comment type="caution">
    <text evidence="2">The sequence shown here is derived from an EMBL/GenBank/DDBJ whole genome shotgun (WGS) entry which is preliminary data.</text>
</comment>
<dbReference type="EMBL" id="CAWUPB010001009">
    <property type="protein sequence ID" value="CAK7336609.1"/>
    <property type="molecule type" value="Genomic_DNA"/>
</dbReference>
<evidence type="ECO:0008006" key="4">
    <source>
        <dbReference type="Google" id="ProtNLM"/>
    </source>
</evidence>
<feature type="compositionally biased region" description="Basic and acidic residues" evidence="1">
    <location>
        <begin position="121"/>
        <end position="132"/>
    </location>
</feature>